<protein>
    <submittedName>
        <fullName evidence="7">DNA-binding transcriptional regulator, AcrR family</fullName>
    </submittedName>
</protein>
<dbReference type="RefSeq" id="WP_093840753.1">
    <property type="nucleotide sequence ID" value="NZ_FOLM01000014.1"/>
</dbReference>
<dbReference type="PANTHER" id="PTHR30055:SF234">
    <property type="entry name" value="HTH-TYPE TRANSCRIPTIONAL REGULATOR BETI"/>
    <property type="match status" value="1"/>
</dbReference>
<sequence length="208" mass="23432">MSDSPQEGRERRGRAERTRLPQAERRRQILRAATRIVGQRGYYGFSMQDVADACSMTVAGVLHHVGTKDGLLIALLQERDRRDLAAVTGDGSRAGLPGELSLARFRELLRGFVVRNSTQPELVRLYSMLRTESLYRGHPAYEYFRERDARVLADFTRAVTGKVPEPLSTARQLLALMGGLEEQWLRDPDAFDLVAEWDRAAGRVLPPP</sequence>
<reference evidence="7 8" key="1">
    <citation type="submission" date="2016-10" db="EMBL/GenBank/DDBJ databases">
        <authorList>
            <person name="de Groot N.N."/>
        </authorList>
    </citation>
    <scope>NUCLEOTIDE SEQUENCE [LARGE SCALE GENOMIC DNA]</scope>
    <source>
        <strain evidence="7 8">CGMCC 4.5739</strain>
    </source>
</reference>
<dbReference type="InterPro" id="IPR001647">
    <property type="entry name" value="HTH_TetR"/>
</dbReference>
<dbReference type="PANTHER" id="PTHR30055">
    <property type="entry name" value="HTH-TYPE TRANSCRIPTIONAL REGULATOR RUTR"/>
    <property type="match status" value="1"/>
</dbReference>
<evidence type="ECO:0000313" key="7">
    <source>
        <dbReference type="EMBL" id="SFD40325.1"/>
    </source>
</evidence>
<dbReference type="SUPFAM" id="SSF48498">
    <property type="entry name" value="Tetracyclin repressor-like, C-terminal domain"/>
    <property type="match status" value="1"/>
</dbReference>
<dbReference type="PROSITE" id="PS50977">
    <property type="entry name" value="HTH_TETR_2"/>
    <property type="match status" value="1"/>
</dbReference>
<gene>
    <name evidence="7" type="ORF">SAMN05421773_114137</name>
</gene>
<evidence type="ECO:0000256" key="1">
    <source>
        <dbReference type="ARBA" id="ARBA00023015"/>
    </source>
</evidence>
<dbReference type="InterPro" id="IPR009057">
    <property type="entry name" value="Homeodomain-like_sf"/>
</dbReference>
<dbReference type="SUPFAM" id="SSF46689">
    <property type="entry name" value="Homeodomain-like"/>
    <property type="match status" value="1"/>
</dbReference>
<evidence type="ECO:0000256" key="4">
    <source>
        <dbReference type="PROSITE-ProRule" id="PRU00335"/>
    </source>
</evidence>
<feature type="region of interest" description="Disordered" evidence="5">
    <location>
        <begin position="1"/>
        <end position="24"/>
    </location>
</feature>
<dbReference type="InterPro" id="IPR050109">
    <property type="entry name" value="HTH-type_TetR-like_transc_reg"/>
</dbReference>
<evidence type="ECO:0000313" key="8">
    <source>
        <dbReference type="Proteomes" id="UP000199207"/>
    </source>
</evidence>
<dbReference type="GO" id="GO:0003700">
    <property type="term" value="F:DNA-binding transcription factor activity"/>
    <property type="evidence" value="ECO:0007669"/>
    <property type="project" value="TreeGrafter"/>
</dbReference>
<dbReference type="EMBL" id="FOLM01000014">
    <property type="protein sequence ID" value="SFD40325.1"/>
    <property type="molecule type" value="Genomic_DNA"/>
</dbReference>
<dbReference type="STRING" id="910347.SAMN05421773_114137"/>
<organism evidence="7 8">
    <name type="scientific">Streptomyces aidingensis</name>
    <dbReference type="NCBI Taxonomy" id="910347"/>
    <lineage>
        <taxon>Bacteria</taxon>
        <taxon>Bacillati</taxon>
        <taxon>Actinomycetota</taxon>
        <taxon>Actinomycetes</taxon>
        <taxon>Kitasatosporales</taxon>
        <taxon>Streptomycetaceae</taxon>
        <taxon>Streptomyces</taxon>
    </lineage>
</organism>
<dbReference type="Gene3D" id="1.10.357.10">
    <property type="entry name" value="Tetracycline Repressor, domain 2"/>
    <property type="match status" value="1"/>
</dbReference>
<name>A0A1I1S1A0_9ACTN</name>
<keyword evidence="8" id="KW-1185">Reference proteome</keyword>
<accession>A0A1I1S1A0</accession>
<dbReference type="Proteomes" id="UP000199207">
    <property type="component" value="Unassembled WGS sequence"/>
</dbReference>
<evidence type="ECO:0000256" key="3">
    <source>
        <dbReference type="ARBA" id="ARBA00023163"/>
    </source>
</evidence>
<evidence type="ECO:0000256" key="5">
    <source>
        <dbReference type="SAM" id="MobiDB-lite"/>
    </source>
</evidence>
<keyword evidence="2 4" id="KW-0238">DNA-binding</keyword>
<dbReference type="GO" id="GO:0000976">
    <property type="term" value="F:transcription cis-regulatory region binding"/>
    <property type="evidence" value="ECO:0007669"/>
    <property type="project" value="TreeGrafter"/>
</dbReference>
<dbReference type="Pfam" id="PF00440">
    <property type="entry name" value="TetR_N"/>
    <property type="match status" value="1"/>
</dbReference>
<dbReference type="OrthoDB" id="7505659at2"/>
<evidence type="ECO:0000256" key="2">
    <source>
        <dbReference type="ARBA" id="ARBA00023125"/>
    </source>
</evidence>
<feature type="DNA-binding region" description="H-T-H motif" evidence="4">
    <location>
        <begin position="46"/>
        <end position="65"/>
    </location>
</feature>
<keyword evidence="3" id="KW-0804">Transcription</keyword>
<feature type="domain" description="HTH tetR-type" evidence="6">
    <location>
        <begin position="23"/>
        <end position="83"/>
    </location>
</feature>
<dbReference type="InterPro" id="IPR036271">
    <property type="entry name" value="Tet_transcr_reg_TetR-rel_C_sf"/>
</dbReference>
<proteinExistence type="predicted"/>
<evidence type="ECO:0000259" key="6">
    <source>
        <dbReference type="PROSITE" id="PS50977"/>
    </source>
</evidence>
<dbReference type="AlphaFoldDB" id="A0A1I1S1A0"/>
<keyword evidence="1" id="KW-0805">Transcription regulation</keyword>